<name>A0AAD5SN47_9FUNG</name>
<reference evidence="3" key="1">
    <citation type="submission" date="2020-05" db="EMBL/GenBank/DDBJ databases">
        <title>Phylogenomic resolution of chytrid fungi.</title>
        <authorList>
            <person name="Stajich J.E."/>
            <person name="Amses K."/>
            <person name="Simmons R."/>
            <person name="Seto K."/>
            <person name="Myers J."/>
            <person name="Bonds A."/>
            <person name="Quandt C.A."/>
            <person name="Barry K."/>
            <person name="Liu P."/>
            <person name="Grigoriev I."/>
            <person name="Longcore J.E."/>
            <person name="James T.Y."/>
        </authorList>
    </citation>
    <scope>NUCLEOTIDE SEQUENCE</scope>
    <source>
        <strain evidence="3">JEL0513</strain>
    </source>
</reference>
<sequence length="355" mass="38302">MAKTDLVIDTDMGVDDVTALLMFLTRPASFKILAITVLDGNVSLPAGLRAARIVTALCGGSNASIPIIAGADGPLIRGLTEKVCYDGHGTDGLGGFTQRADEWASFKALHLPSDFVESDALPVNSEHAAAVLVRLAAARPGTLSVLAIGPLTNIALAISLDPNFLKNLKTLVIMGGSSHAKGNASHVAEFNFHCDPEAAHIVFHAASGLDNNLAPKLLVIPWETTVDHALPWSFFDSLVTLSDNSSKYAQFLKGYTASSENKLRSSYEKEPETYSSNDEYFRNTHGFLKCDIYAAVCIIDSNSMVEYKDFEAKIELQGLHTRGMLALGWHSNSPKNCRVVFKIDAEKTKDIFKAT</sequence>
<comment type="similarity">
    <text evidence="1">Belongs to the IUNH family.</text>
</comment>
<evidence type="ECO:0000256" key="1">
    <source>
        <dbReference type="ARBA" id="ARBA00009176"/>
    </source>
</evidence>
<accession>A0AAD5SN47</accession>
<feature type="non-terminal residue" evidence="3">
    <location>
        <position position="1"/>
    </location>
</feature>
<dbReference type="AlphaFoldDB" id="A0AAD5SN47"/>
<organism evidence="3 4">
    <name type="scientific">Physocladia obscura</name>
    <dbReference type="NCBI Taxonomy" id="109957"/>
    <lineage>
        <taxon>Eukaryota</taxon>
        <taxon>Fungi</taxon>
        <taxon>Fungi incertae sedis</taxon>
        <taxon>Chytridiomycota</taxon>
        <taxon>Chytridiomycota incertae sedis</taxon>
        <taxon>Chytridiomycetes</taxon>
        <taxon>Chytridiales</taxon>
        <taxon>Chytriomycetaceae</taxon>
        <taxon>Physocladia</taxon>
    </lineage>
</organism>
<dbReference type="PANTHER" id="PTHR46190:SF1">
    <property type="entry name" value="SI:CH211-201H21.5"/>
    <property type="match status" value="1"/>
</dbReference>
<evidence type="ECO:0000313" key="3">
    <source>
        <dbReference type="EMBL" id="KAJ3080806.1"/>
    </source>
</evidence>
<feature type="domain" description="Inosine/uridine-preferring nucleoside hydrolase" evidence="2">
    <location>
        <begin position="6"/>
        <end position="349"/>
    </location>
</feature>
<dbReference type="Pfam" id="PF01156">
    <property type="entry name" value="IU_nuc_hydro"/>
    <property type="match status" value="1"/>
</dbReference>
<evidence type="ECO:0000313" key="4">
    <source>
        <dbReference type="Proteomes" id="UP001211907"/>
    </source>
</evidence>
<evidence type="ECO:0000259" key="2">
    <source>
        <dbReference type="Pfam" id="PF01156"/>
    </source>
</evidence>
<dbReference type="InterPro" id="IPR052775">
    <property type="entry name" value="IUN_hydrolase"/>
</dbReference>
<dbReference type="SUPFAM" id="SSF53590">
    <property type="entry name" value="Nucleoside hydrolase"/>
    <property type="match status" value="1"/>
</dbReference>
<protein>
    <recommendedName>
        <fullName evidence="2">Inosine/uridine-preferring nucleoside hydrolase domain-containing protein</fullName>
    </recommendedName>
</protein>
<proteinExistence type="inferred from homology"/>
<dbReference type="InterPro" id="IPR036452">
    <property type="entry name" value="Ribo_hydro-like"/>
</dbReference>
<comment type="caution">
    <text evidence="3">The sequence shown here is derived from an EMBL/GenBank/DDBJ whole genome shotgun (WGS) entry which is preliminary data.</text>
</comment>
<dbReference type="EMBL" id="JADGJH010005380">
    <property type="protein sequence ID" value="KAJ3080806.1"/>
    <property type="molecule type" value="Genomic_DNA"/>
</dbReference>
<dbReference type="PANTHER" id="PTHR46190">
    <property type="entry name" value="SI:CH211-201H21.5-RELATED"/>
    <property type="match status" value="1"/>
</dbReference>
<gene>
    <name evidence="3" type="ORF">HK100_010048</name>
</gene>
<dbReference type="GO" id="GO:0016799">
    <property type="term" value="F:hydrolase activity, hydrolyzing N-glycosyl compounds"/>
    <property type="evidence" value="ECO:0007669"/>
    <property type="project" value="InterPro"/>
</dbReference>
<dbReference type="Gene3D" id="3.90.245.10">
    <property type="entry name" value="Ribonucleoside hydrolase-like"/>
    <property type="match status" value="1"/>
</dbReference>
<dbReference type="InterPro" id="IPR001910">
    <property type="entry name" value="Inosine/uridine_hydrolase_dom"/>
</dbReference>
<keyword evidence="4" id="KW-1185">Reference proteome</keyword>
<dbReference type="Proteomes" id="UP001211907">
    <property type="component" value="Unassembled WGS sequence"/>
</dbReference>